<dbReference type="EMBL" id="JAHRIO010062339">
    <property type="protein sequence ID" value="MEQ2179255.1"/>
    <property type="molecule type" value="Genomic_DNA"/>
</dbReference>
<evidence type="ECO:0000313" key="5">
    <source>
        <dbReference type="Proteomes" id="UP001476798"/>
    </source>
</evidence>
<dbReference type="GO" id="GO:0016787">
    <property type="term" value="F:hydrolase activity"/>
    <property type="evidence" value="ECO:0007669"/>
    <property type="project" value="UniProtKB-KW"/>
</dbReference>
<evidence type="ECO:0000256" key="2">
    <source>
        <dbReference type="PROSITE-ProRule" id="PRU00502"/>
    </source>
</evidence>
<gene>
    <name evidence="4" type="primary">USP13</name>
    <name evidence="4" type="ORF">GOODEAATRI_022784</name>
</gene>
<dbReference type="InterPro" id="IPR001607">
    <property type="entry name" value="Znf_UBP"/>
</dbReference>
<dbReference type="SUPFAM" id="SSF57850">
    <property type="entry name" value="RING/U-box"/>
    <property type="match status" value="1"/>
</dbReference>
<evidence type="ECO:0000313" key="4">
    <source>
        <dbReference type="EMBL" id="MEQ2179255.1"/>
    </source>
</evidence>
<protein>
    <submittedName>
        <fullName evidence="4">Ubiquitin carboxyl-terminal hydrolase 13</fullName>
    </submittedName>
</protein>
<keyword evidence="2" id="KW-0862">Zinc</keyword>
<dbReference type="Gene3D" id="3.30.40.10">
    <property type="entry name" value="Zinc/RING finger domain, C3HC4 (zinc finger)"/>
    <property type="match status" value="1"/>
</dbReference>
<feature type="non-terminal residue" evidence="4">
    <location>
        <position position="1"/>
    </location>
</feature>
<name>A0ABV0P726_9TELE</name>
<dbReference type="SMART" id="SM00290">
    <property type="entry name" value="ZnF_UBP"/>
    <property type="match status" value="1"/>
</dbReference>
<dbReference type="Proteomes" id="UP001476798">
    <property type="component" value="Unassembled WGS sequence"/>
</dbReference>
<comment type="caution">
    <text evidence="4">The sequence shown here is derived from an EMBL/GenBank/DDBJ whole genome shotgun (WGS) entry which is preliminary data.</text>
</comment>
<reference evidence="4 5" key="1">
    <citation type="submission" date="2021-06" db="EMBL/GenBank/DDBJ databases">
        <authorList>
            <person name="Palmer J.M."/>
        </authorList>
    </citation>
    <scope>NUCLEOTIDE SEQUENCE [LARGE SCALE GENOMIC DNA]</scope>
    <source>
        <strain evidence="4 5">GA_2019</strain>
        <tissue evidence="4">Muscle</tissue>
    </source>
</reference>
<accession>A0ABV0P726</accession>
<evidence type="ECO:0000256" key="1">
    <source>
        <dbReference type="ARBA" id="ARBA00022786"/>
    </source>
</evidence>
<evidence type="ECO:0000259" key="3">
    <source>
        <dbReference type="PROSITE" id="PS50271"/>
    </source>
</evidence>
<dbReference type="Pfam" id="PF02148">
    <property type="entry name" value="zf-UBP"/>
    <property type="match status" value="1"/>
</dbReference>
<keyword evidence="2" id="KW-0863">Zinc-finger</keyword>
<proteinExistence type="predicted"/>
<keyword evidence="1" id="KW-0833">Ubl conjugation pathway</keyword>
<feature type="domain" description="UBP-type" evidence="3">
    <location>
        <begin position="28"/>
        <end position="121"/>
    </location>
</feature>
<keyword evidence="4" id="KW-0378">Hydrolase</keyword>
<organism evidence="4 5">
    <name type="scientific">Goodea atripinnis</name>
    <dbReference type="NCBI Taxonomy" id="208336"/>
    <lineage>
        <taxon>Eukaryota</taxon>
        <taxon>Metazoa</taxon>
        <taxon>Chordata</taxon>
        <taxon>Craniata</taxon>
        <taxon>Vertebrata</taxon>
        <taxon>Euteleostomi</taxon>
        <taxon>Actinopterygii</taxon>
        <taxon>Neopterygii</taxon>
        <taxon>Teleostei</taxon>
        <taxon>Neoteleostei</taxon>
        <taxon>Acanthomorphata</taxon>
        <taxon>Ovalentaria</taxon>
        <taxon>Atherinomorphae</taxon>
        <taxon>Cyprinodontiformes</taxon>
        <taxon>Goodeidae</taxon>
        <taxon>Goodea</taxon>
    </lineage>
</organism>
<keyword evidence="2" id="KW-0479">Metal-binding</keyword>
<dbReference type="PROSITE" id="PS50271">
    <property type="entry name" value="ZF_UBP"/>
    <property type="match status" value="1"/>
</dbReference>
<dbReference type="InterPro" id="IPR013083">
    <property type="entry name" value="Znf_RING/FYVE/PHD"/>
</dbReference>
<sequence length="121" mass="13357">VTIACDAVLNAPSAYKKQEPESWEEEIQVSRHARSLRQLDNGVRIPPSGWKCQKCEMRENLWLNLTDGSVLCGKWFFDGSGGNGHALEHYRETNYPLAVKLDTITPDGAGLSNTTHLSTGA</sequence>
<keyword evidence="5" id="KW-1185">Reference proteome</keyword>